<proteinExistence type="predicted"/>
<gene>
    <name evidence="2" type="ORF">C1877_01875</name>
</gene>
<evidence type="ECO:0000256" key="1">
    <source>
        <dbReference type="SAM" id="Phobius"/>
    </source>
</evidence>
<dbReference type="AlphaFoldDB" id="A0A369M6F3"/>
<organism evidence="2 3">
    <name type="scientific">Gordonibacter pamelaeae</name>
    <dbReference type="NCBI Taxonomy" id="471189"/>
    <lineage>
        <taxon>Bacteria</taxon>
        <taxon>Bacillati</taxon>
        <taxon>Actinomycetota</taxon>
        <taxon>Coriobacteriia</taxon>
        <taxon>Eggerthellales</taxon>
        <taxon>Eggerthellaceae</taxon>
        <taxon>Gordonibacter</taxon>
    </lineage>
</organism>
<sequence>MKRLINTALVYLIAGAAAGVFFREFTKLSGFSGQTVLGFMHPHLLALGFLVFLIATLFALASDFTGDRLFKPFFIVYNIGVAVTAGMMLVRRVAQVTGTVLPLPDAALSGIAGIGHIMVGVGLVLLVIMFKRVVDRKAAAARA</sequence>
<keyword evidence="1" id="KW-0472">Membrane</keyword>
<dbReference type="EMBL" id="PPTS01000001">
    <property type="protein sequence ID" value="RDB67210.1"/>
    <property type="molecule type" value="Genomic_DNA"/>
</dbReference>
<accession>A0A369M6F3</accession>
<dbReference type="RefSeq" id="WP_015540027.1">
    <property type="nucleotide sequence ID" value="NZ_CABMMS010000001.1"/>
</dbReference>
<dbReference type="InterPro" id="IPR021299">
    <property type="entry name" value="DUF2871"/>
</dbReference>
<feature type="transmembrane region" description="Helical" evidence="1">
    <location>
        <begin position="73"/>
        <end position="94"/>
    </location>
</feature>
<keyword evidence="3" id="KW-1185">Reference proteome</keyword>
<reference evidence="2 3" key="1">
    <citation type="journal article" date="2018" name="Elife">
        <title>Discovery and characterization of a prevalent human gut bacterial enzyme sufficient for the inactivation of a family of plant toxins.</title>
        <authorList>
            <person name="Koppel N."/>
            <person name="Bisanz J.E."/>
            <person name="Pandelia M.E."/>
            <person name="Turnbaugh P.J."/>
            <person name="Balskus E.P."/>
        </authorList>
    </citation>
    <scope>NUCLEOTIDE SEQUENCE [LARGE SCALE GENOMIC DNA]</scope>
    <source>
        <strain evidence="2 3">3C</strain>
    </source>
</reference>
<dbReference type="OrthoDB" id="1644899at2"/>
<dbReference type="Proteomes" id="UP000254000">
    <property type="component" value="Unassembled WGS sequence"/>
</dbReference>
<protein>
    <submittedName>
        <fullName evidence="2">DUF2871 domain-containing protein</fullName>
    </submittedName>
</protein>
<feature type="transmembrane region" description="Helical" evidence="1">
    <location>
        <begin position="106"/>
        <end position="128"/>
    </location>
</feature>
<evidence type="ECO:0000313" key="3">
    <source>
        <dbReference type="Proteomes" id="UP000254000"/>
    </source>
</evidence>
<keyword evidence="1" id="KW-1133">Transmembrane helix</keyword>
<keyword evidence="1" id="KW-0812">Transmembrane</keyword>
<evidence type="ECO:0000313" key="2">
    <source>
        <dbReference type="EMBL" id="RDB67210.1"/>
    </source>
</evidence>
<dbReference type="Pfam" id="PF11070">
    <property type="entry name" value="DUF2871"/>
    <property type="match status" value="1"/>
</dbReference>
<name>A0A369M6F3_9ACTN</name>
<dbReference type="GeneID" id="78358463"/>
<feature type="transmembrane region" description="Helical" evidence="1">
    <location>
        <begin position="42"/>
        <end position="61"/>
    </location>
</feature>
<comment type="caution">
    <text evidence="2">The sequence shown here is derived from an EMBL/GenBank/DDBJ whole genome shotgun (WGS) entry which is preliminary data.</text>
</comment>